<feature type="compositionally biased region" description="Low complexity" evidence="3">
    <location>
        <begin position="199"/>
        <end position="218"/>
    </location>
</feature>
<dbReference type="AlphaFoldDB" id="A0A2R6XRR0"/>
<dbReference type="InterPro" id="IPR018359">
    <property type="entry name" value="Bromodomain_CS"/>
</dbReference>
<dbReference type="OrthoDB" id="21449at2759"/>
<dbReference type="EMBL" id="KZ772676">
    <property type="protein sequence ID" value="PTQ48795.1"/>
    <property type="molecule type" value="Genomic_DNA"/>
</dbReference>
<reference evidence="6" key="1">
    <citation type="journal article" date="2017" name="Cell">
        <title>Insights into land plant evolution garnered from the Marchantia polymorpha genome.</title>
        <authorList>
            <person name="Bowman J.L."/>
            <person name="Kohchi T."/>
            <person name="Yamato K.T."/>
            <person name="Jenkins J."/>
            <person name="Shu S."/>
            <person name="Ishizaki K."/>
            <person name="Yamaoka S."/>
            <person name="Nishihama R."/>
            <person name="Nakamura Y."/>
            <person name="Berger F."/>
            <person name="Adam C."/>
            <person name="Aki S.S."/>
            <person name="Althoff F."/>
            <person name="Araki T."/>
            <person name="Arteaga-Vazquez M.A."/>
            <person name="Balasubrmanian S."/>
            <person name="Barry K."/>
            <person name="Bauer D."/>
            <person name="Boehm C.R."/>
            <person name="Briginshaw L."/>
            <person name="Caballero-Perez J."/>
            <person name="Catarino B."/>
            <person name="Chen F."/>
            <person name="Chiyoda S."/>
            <person name="Chovatia M."/>
            <person name="Davies K.M."/>
            <person name="Delmans M."/>
            <person name="Demura T."/>
            <person name="Dierschke T."/>
            <person name="Dolan L."/>
            <person name="Dorantes-Acosta A.E."/>
            <person name="Eklund D.M."/>
            <person name="Florent S.N."/>
            <person name="Flores-Sandoval E."/>
            <person name="Fujiyama A."/>
            <person name="Fukuzawa H."/>
            <person name="Galik B."/>
            <person name="Grimanelli D."/>
            <person name="Grimwood J."/>
            <person name="Grossniklaus U."/>
            <person name="Hamada T."/>
            <person name="Haseloff J."/>
            <person name="Hetherington A.J."/>
            <person name="Higo A."/>
            <person name="Hirakawa Y."/>
            <person name="Hundley H.N."/>
            <person name="Ikeda Y."/>
            <person name="Inoue K."/>
            <person name="Inoue S.I."/>
            <person name="Ishida S."/>
            <person name="Jia Q."/>
            <person name="Kakita M."/>
            <person name="Kanazawa T."/>
            <person name="Kawai Y."/>
            <person name="Kawashima T."/>
            <person name="Kennedy M."/>
            <person name="Kinose K."/>
            <person name="Kinoshita T."/>
            <person name="Kohara Y."/>
            <person name="Koide E."/>
            <person name="Komatsu K."/>
            <person name="Kopischke S."/>
            <person name="Kubo M."/>
            <person name="Kyozuka J."/>
            <person name="Lagercrantz U."/>
            <person name="Lin S.S."/>
            <person name="Lindquist E."/>
            <person name="Lipzen A.M."/>
            <person name="Lu C.W."/>
            <person name="De Luna E."/>
            <person name="Martienssen R.A."/>
            <person name="Minamino N."/>
            <person name="Mizutani M."/>
            <person name="Mizutani M."/>
            <person name="Mochizuki N."/>
            <person name="Monte I."/>
            <person name="Mosher R."/>
            <person name="Nagasaki H."/>
            <person name="Nakagami H."/>
            <person name="Naramoto S."/>
            <person name="Nishitani K."/>
            <person name="Ohtani M."/>
            <person name="Okamoto T."/>
            <person name="Okumura M."/>
            <person name="Phillips J."/>
            <person name="Pollak B."/>
            <person name="Reinders A."/>
            <person name="Rovekamp M."/>
            <person name="Sano R."/>
            <person name="Sawa S."/>
            <person name="Schmid M.W."/>
            <person name="Shirakawa M."/>
            <person name="Solano R."/>
            <person name="Spunde A."/>
            <person name="Suetsugu N."/>
            <person name="Sugano S."/>
            <person name="Sugiyama A."/>
            <person name="Sun R."/>
            <person name="Suzuki Y."/>
            <person name="Takenaka M."/>
            <person name="Takezawa D."/>
            <person name="Tomogane H."/>
            <person name="Tsuzuki M."/>
            <person name="Ueda T."/>
            <person name="Umeda M."/>
            <person name="Ward J.M."/>
            <person name="Watanabe Y."/>
            <person name="Yazaki K."/>
            <person name="Yokoyama R."/>
            <person name="Yoshitake Y."/>
            <person name="Yotsui I."/>
            <person name="Zachgo S."/>
            <person name="Schmutz J."/>
        </authorList>
    </citation>
    <scope>NUCLEOTIDE SEQUENCE [LARGE SCALE GENOMIC DNA]</scope>
    <source>
        <strain evidence="6">Tak-1</strain>
    </source>
</reference>
<accession>A0A2R6XRR0</accession>
<dbReference type="SMART" id="SM00297">
    <property type="entry name" value="BROMO"/>
    <property type="match status" value="1"/>
</dbReference>
<keyword evidence="1 2" id="KW-0103">Bromodomain</keyword>
<dbReference type="PRINTS" id="PR00503">
    <property type="entry name" value="BROMODOMAIN"/>
</dbReference>
<dbReference type="InterPro" id="IPR036427">
    <property type="entry name" value="Bromodomain-like_sf"/>
</dbReference>
<feature type="region of interest" description="Disordered" evidence="3">
    <location>
        <begin position="170"/>
        <end position="218"/>
    </location>
</feature>
<dbReference type="Proteomes" id="UP000244005">
    <property type="component" value="Unassembled WGS sequence"/>
</dbReference>
<feature type="region of interest" description="Disordered" evidence="3">
    <location>
        <begin position="324"/>
        <end position="386"/>
    </location>
</feature>
<sequence>MADKDKKKLKVILKLPKTHLKSPATAPLPVVAQAAPNSSASAFSFPSSQFSPSQDHRKNVSSHHAGASSSALQAQSASHLRSASASASVAASGSVAASTTTSAAGSASNASNTQQHTPLKKRKFKVVEQSGALGVGALVVGAPSADENLAGVRDGAISFAAAASSGAAARASPAAPLPPPAKKSHKKQVKPEPKPEVPAPGVGPSVSQGPPQQTQLPLQPISKPLLEGVLDKLQKKDTYGVFAEPVDAAQVPDYYDVIKDPMDFGTMRKKINKNAYSTMESFEGDIYLICSNAMRYNGPDTIYYKQARTIKDMAKKALEGVRSQLAGEVRKPVSHKKKPPPPKKSHSKKPTPSKSRFDGAGSDFASGATLAADGEGGGWSNSTVDAGKAKKGASMEKLVSMGEDSQSEWALQGGACEGKIDGQDEASGAVAKTMGPKDGRRPLSTDEYHRNTYKPRLLPAYSQGPPLAAVGGELRQLVPVGPQVENSYAKSLAQFGAILGPKAWRYVARELQKVLAPGVPFGPGWVGEQEAPLQVKKQHAAKSTANASPSNKSGGGSIAASTVQASVW</sequence>
<feature type="compositionally biased region" description="Basic residues" evidence="3">
    <location>
        <begin position="332"/>
        <end position="351"/>
    </location>
</feature>
<dbReference type="OMA" id="DEYHRNT"/>
<evidence type="ECO:0000259" key="4">
    <source>
        <dbReference type="PROSITE" id="PS50014"/>
    </source>
</evidence>
<evidence type="ECO:0000256" key="2">
    <source>
        <dbReference type="PROSITE-ProRule" id="PRU00035"/>
    </source>
</evidence>
<evidence type="ECO:0000313" key="6">
    <source>
        <dbReference type="Proteomes" id="UP000244005"/>
    </source>
</evidence>
<organism evidence="5 6">
    <name type="scientific">Marchantia polymorpha</name>
    <name type="common">Common liverwort</name>
    <name type="synonym">Marchantia aquatica</name>
    <dbReference type="NCBI Taxonomy" id="3197"/>
    <lineage>
        <taxon>Eukaryota</taxon>
        <taxon>Viridiplantae</taxon>
        <taxon>Streptophyta</taxon>
        <taxon>Embryophyta</taxon>
        <taxon>Marchantiophyta</taxon>
        <taxon>Marchantiopsida</taxon>
        <taxon>Marchantiidae</taxon>
        <taxon>Marchantiales</taxon>
        <taxon>Marchantiaceae</taxon>
        <taxon>Marchantia</taxon>
    </lineage>
</organism>
<protein>
    <recommendedName>
        <fullName evidence="4">Bromo domain-containing protein</fullName>
    </recommendedName>
</protein>
<feature type="compositionally biased region" description="Low complexity" evidence="3">
    <location>
        <begin position="40"/>
        <end position="53"/>
    </location>
</feature>
<feature type="compositionally biased region" description="Polar residues" evidence="3">
    <location>
        <begin position="559"/>
        <end position="568"/>
    </location>
</feature>
<dbReference type="PANTHER" id="PTHR22881:SF27">
    <property type="entry name" value="BROMODOMAIN CONTAINING 7_9"/>
    <property type="match status" value="1"/>
</dbReference>
<gene>
    <name evidence="5" type="ORF">MARPO_0004s0082</name>
</gene>
<evidence type="ECO:0000256" key="1">
    <source>
        <dbReference type="ARBA" id="ARBA00023117"/>
    </source>
</evidence>
<evidence type="ECO:0000313" key="5">
    <source>
        <dbReference type="EMBL" id="PTQ48795.1"/>
    </source>
</evidence>
<evidence type="ECO:0000256" key="3">
    <source>
        <dbReference type="SAM" id="MobiDB-lite"/>
    </source>
</evidence>
<feature type="compositionally biased region" description="Polar residues" evidence="3">
    <location>
        <begin position="541"/>
        <end position="552"/>
    </location>
</feature>
<dbReference type="Pfam" id="PF00439">
    <property type="entry name" value="Bromodomain"/>
    <property type="match status" value="1"/>
</dbReference>
<dbReference type="InterPro" id="IPR051831">
    <property type="entry name" value="Bromodomain_contain_prot"/>
</dbReference>
<feature type="compositionally biased region" description="Low complexity" evidence="3">
    <location>
        <begin position="62"/>
        <end position="112"/>
    </location>
</feature>
<feature type="region of interest" description="Disordered" evidence="3">
    <location>
        <begin position="40"/>
        <end position="123"/>
    </location>
</feature>
<dbReference type="PANTHER" id="PTHR22881">
    <property type="entry name" value="BROMODOMAIN CONTAINING PROTEIN"/>
    <property type="match status" value="1"/>
</dbReference>
<keyword evidence="6" id="KW-1185">Reference proteome</keyword>
<feature type="region of interest" description="Disordered" evidence="3">
    <location>
        <begin position="535"/>
        <end position="568"/>
    </location>
</feature>
<name>A0A2R6XRR0_MARPO</name>
<dbReference type="SUPFAM" id="SSF47370">
    <property type="entry name" value="Bromodomain"/>
    <property type="match status" value="1"/>
</dbReference>
<feature type="domain" description="Bromo" evidence="4">
    <location>
        <begin position="234"/>
        <end position="304"/>
    </location>
</feature>
<dbReference type="InterPro" id="IPR001487">
    <property type="entry name" value="Bromodomain"/>
</dbReference>
<dbReference type="PROSITE" id="PS50014">
    <property type="entry name" value="BROMODOMAIN_2"/>
    <property type="match status" value="1"/>
</dbReference>
<proteinExistence type="predicted"/>
<dbReference type="CDD" id="cd04369">
    <property type="entry name" value="Bromodomain"/>
    <property type="match status" value="1"/>
</dbReference>
<dbReference type="Gene3D" id="1.20.920.10">
    <property type="entry name" value="Bromodomain-like"/>
    <property type="match status" value="1"/>
</dbReference>
<dbReference type="PROSITE" id="PS00633">
    <property type="entry name" value="BROMODOMAIN_1"/>
    <property type="match status" value="1"/>
</dbReference>